<organism evidence="6">
    <name type="scientific">freshwater metagenome</name>
    <dbReference type="NCBI Taxonomy" id="449393"/>
    <lineage>
        <taxon>unclassified sequences</taxon>
        <taxon>metagenomes</taxon>
        <taxon>ecological metagenomes</taxon>
    </lineage>
</organism>
<name>A0A6J6VV32_9ZZZZ</name>
<dbReference type="PANTHER" id="PTHR42939">
    <property type="entry name" value="ABC TRANSPORTER ATP-BINDING PROTEIN ALBC-RELATED"/>
    <property type="match status" value="1"/>
</dbReference>
<dbReference type="InterPro" id="IPR003439">
    <property type="entry name" value="ABC_transporter-like_ATP-bd"/>
</dbReference>
<dbReference type="EMBL" id="CAFBQP010000155">
    <property type="protein sequence ID" value="CAB5068697.1"/>
    <property type="molecule type" value="Genomic_DNA"/>
</dbReference>
<evidence type="ECO:0000313" key="6">
    <source>
        <dbReference type="EMBL" id="CAB4775276.1"/>
    </source>
</evidence>
<dbReference type="PROSITE" id="PS50893">
    <property type="entry name" value="ABC_TRANSPORTER_2"/>
    <property type="match status" value="1"/>
</dbReference>
<keyword evidence="1" id="KW-0813">Transport</keyword>
<dbReference type="GO" id="GO:0005524">
    <property type="term" value="F:ATP binding"/>
    <property type="evidence" value="ECO:0007669"/>
    <property type="project" value="UniProtKB-KW"/>
</dbReference>
<evidence type="ECO:0000259" key="4">
    <source>
        <dbReference type="PROSITE" id="PS50893"/>
    </source>
</evidence>
<evidence type="ECO:0000256" key="2">
    <source>
        <dbReference type="ARBA" id="ARBA00022741"/>
    </source>
</evidence>
<dbReference type="InterPro" id="IPR051782">
    <property type="entry name" value="ABC_Transporter_VariousFunc"/>
</dbReference>
<dbReference type="EMBL" id="CAEZXX010000187">
    <property type="protein sequence ID" value="CAB4725896.1"/>
    <property type="molecule type" value="Genomic_DNA"/>
</dbReference>
<sequence length="226" mass="24527">MTVGLWALETVGLCKDYGDRPALTPTSLTIGTGERVVMVGHNGSGKTTLLRMSAGLLDPSDGKVIVHGRPSGSAPARRMLAYLGDTPTFYDDLSVREHLEYVAGLHNIEQWEERGTRLLEQLGIDDRIDDLPSRFSRGMRQKTAIALTFIRPFSVLLVDEPFVGLDEPGRLALISLVDAAQRSGCTVVVATHELSYAAQAERVVALREGVVAFDGDPSTTDLHTLI</sequence>
<keyword evidence="3" id="KW-0067">ATP-binding</keyword>
<dbReference type="CDD" id="cd03230">
    <property type="entry name" value="ABC_DR_subfamily_A"/>
    <property type="match status" value="1"/>
</dbReference>
<evidence type="ECO:0000256" key="1">
    <source>
        <dbReference type="ARBA" id="ARBA00022448"/>
    </source>
</evidence>
<protein>
    <submittedName>
        <fullName evidence="6">Unannotated protein</fullName>
    </submittedName>
</protein>
<reference evidence="6" key="1">
    <citation type="submission" date="2020-05" db="EMBL/GenBank/DDBJ databases">
        <authorList>
            <person name="Chiriac C."/>
            <person name="Salcher M."/>
            <person name="Ghai R."/>
            <person name="Kavagutti S V."/>
        </authorList>
    </citation>
    <scope>NUCLEOTIDE SEQUENCE</scope>
</reference>
<dbReference type="GO" id="GO:0016887">
    <property type="term" value="F:ATP hydrolysis activity"/>
    <property type="evidence" value="ECO:0007669"/>
    <property type="project" value="InterPro"/>
</dbReference>
<evidence type="ECO:0000256" key="3">
    <source>
        <dbReference type="ARBA" id="ARBA00022840"/>
    </source>
</evidence>
<feature type="domain" description="ABC transporter" evidence="4">
    <location>
        <begin position="8"/>
        <end position="226"/>
    </location>
</feature>
<dbReference type="InterPro" id="IPR027417">
    <property type="entry name" value="P-loop_NTPase"/>
</dbReference>
<accession>A0A6J6VV32</accession>
<evidence type="ECO:0000313" key="5">
    <source>
        <dbReference type="EMBL" id="CAB4725896.1"/>
    </source>
</evidence>
<dbReference type="EMBL" id="CAEZYY010000078">
    <property type="protein sequence ID" value="CAB4775276.1"/>
    <property type="molecule type" value="Genomic_DNA"/>
</dbReference>
<dbReference type="SUPFAM" id="SSF52540">
    <property type="entry name" value="P-loop containing nucleoside triphosphate hydrolases"/>
    <property type="match status" value="1"/>
</dbReference>
<keyword evidence="2" id="KW-0547">Nucleotide-binding</keyword>
<dbReference type="Pfam" id="PF00005">
    <property type="entry name" value="ABC_tran"/>
    <property type="match status" value="1"/>
</dbReference>
<dbReference type="InterPro" id="IPR003593">
    <property type="entry name" value="AAA+_ATPase"/>
</dbReference>
<dbReference type="AlphaFoldDB" id="A0A6J6VV32"/>
<proteinExistence type="predicted"/>
<gene>
    <name evidence="5" type="ORF">UFOPK2602_02063</name>
    <name evidence="6" type="ORF">UFOPK2806_02670</name>
    <name evidence="7" type="ORF">UFOPK4306_02483</name>
</gene>
<dbReference type="PANTHER" id="PTHR42939:SF1">
    <property type="entry name" value="ABC TRANSPORTER ATP-BINDING PROTEIN ALBC-RELATED"/>
    <property type="match status" value="1"/>
</dbReference>
<evidence type="ECO:0000313" key="7">
    <source>
        <dbReference type="EMBL" id="CAB5068697.1"/>
    </source>
</evidence>
<dbReference type="Gene3D" id="3.40.50.300">
    <property type="entry name" value="P-loop containing nucleotide triphosphate hydrolases"/>
    <property type="match status" value="1"/>
</dbReference>
<dbReference type="SMART" id="SM00382">
    <property type="entry name" value="AAA"/>
    <property type="match status" value="1"/>
</dbReference>